<comment type="caution">
    <text evidence="1">The sequence shown here is derived from an EMBL/GenBank/DDBJ whole genome shotgun (WGS) entry which is preliminary data.</text>
</comment>
<proteinExistence type="predicted"/>
<organism evidence="1 2">
    <name type="scientific">Hyphodiscus hymeniophilus</name>
    <dbReference type="NCBI Taxonomy" id="353542"/>
    <lineage>
        <taxon>Eukaryota</taxon>
        <taxon>Fungi</taxon>
        <taxon>Dikarya</taxon>
        <taxon>Ascomycota</taxon>
        <taxon>Pezizomycotina</taxon>
        <taxon>Leotiomycetes</taxon>
        <taxon>Helotiales</taxon>
        <taxon>Hyphodiscaceae</taxon>
        <taxon>Hyphodiscus</taxon>
    </lineage>
</organism>
<accession>A0A9P6VMM5</accession>
<dbReference type="EMBL" id="VNKQ01000005">
    <property type="protein sequence ID" value="KAG0651171.1"/>
    <property type="molecule type" value="Genomic_DNA"/>
</dbReference>
<evidence type="ECO:0000313" key="2">
    <source>
        <dbReference type="Proteomes" id="UP000785200"/>
    </source>
</evidence>
<keyword evidence="2" id="KW-1185">Reference proteome</keyword>
<dbReference type="OrthoDB" id="5417628at2759"/>
<name>A0A9P6VMM5_9HELO</name>
<evidence type="ECO:0000313" key="1">
    <source>
        <dbReference type="EMBL" id="KAG0651171.1"/>
    </source>
</evidence>
<dbReference type="AlphaFoldDB" id="A0A9P6VMM5"/>
<sequence length="83" mass="9515">MRYQNWDVLVFPDESKVPIQEFKTSCHVIDDPVVTSFIPSLSAGAVFRISIHSWHEPELSDPLKKSNMFQARLYVDGRITGHV</sequence>
<protein>
    <submittedName>
        <fullName evidence="1">Uncharacterized protein</fullName>
    </submittedName>
</protein>
<reference evidence="1" key="1">
    <citation type="submission" date="2019-07" db="EMBL/GenBank/DDBJ databases">
        <title>Hyphodiscus hymeniophilus genome sequencing and assembly.</title>
        <authorList>
            <person name="Kramer G."/>
            <person name="Nodwell J."/>
        </authorList>
    </citation>
    <scope>NUCLEOTIDE SEQUENCE</scope>
    <source>
        <strain evidence="1">ATCC 34498</strain>
    </source>
</reference>
<gene>
    <name evidence="1" type="ORF">D0Z07_2358</name>
</gene>
<dbReference type="Proteomes" id="UP000785200">
    <property type="component" value="Unassembled WGS sequence"/>
</dbReference>